<sequence>MLNLDVVLKSLNDSKDVTFGFLMSKEELYLITLASEVYDILLNYFKNEITGKEEIWHQVKEIEKNPKNKTGSLEYHIHKEAFYTSRTVEILDPDDKGTFDEDLNELDF</sequence>
<gene>
    <name evidence="1" type="ORF">DEBURN_LOCUS1024</name>
</gene>
<dbReference type="AlphaFoldDB" id="A0A9N8V6J3"/>
<organism evidence="1 2">
    <name type="scientific">Diversispora eburnea</name>
    <dbReference type="NCBI Taxonomy" id="1213867"/>
    <lineage>
        <taxon>Eukaryota</taxon>
        <taxon>Fungi</taxon>
        <taxon>Fungi incertae sedis</taxon>
        <taxon>Mucoromycota</taxon>
        <taxon>Glomeromycotina</taxon>
        <taxon>Glomeromycetes</taxon>
        <taxon>Diversisporales</taxon>
        <taxon>Diversisporaceae</taxon>
        <taxon>Diversispora</taxon>
    </lineage>
</organism>
<dbReference type="Proteomes" id="UP000789706">
    <property type="component" value="Unassembled WGS sequence"/>
</dbReference>
<keyword evidence="2" id="KW-1185">Reference proteome</keyword>
<name>A0A9N8V6J3_9GLOM</name>
<comment type="caution">
    <text evidence="1">The sequence shown here is derived from an EMBL/GenBank/DDBJ whole genome shotgun (WGS) entry which is preliminary data.</text>
</comment>
<proteinExistence type="predicted"/>
<accession>A0A9N8V6J3</accession>
<evidence type="ECO:0000313" key="1">
    <source>
        <dbReference type="EMBL" id="CAG8436464.1"/>
    </source>
</evidence>
<dbReference type="EMBL" id="CAJVPK010000038">
    <property type="protein sequence ID" value="CAG8436464.1"/>
    <property type="molecule type" value="Genomic_DNA"/>
</dbReference>
<protein>
    <submittedName>
        <fullName evidence="1">3840_t:CDS:1</fullName>
    </submittedName>
</protein>
<reference evidence="1" key="1">
    <citation type="submission" date="2021-06" db="EMBL/GenBank/DDBJ databases">
        <authorList>
            <person name="Kallberg Y."/>
            <person name="Tangrot J."/>
            <person name="Rosling A."/>
        </authorList>
    </citation>
    <scope>NUCLEOTIDE SEQUENCE</scope>
    <source>
        <strain evidence="1">AZ414A</strain>
    </source>
</reference>
<evidence type="ECO:0000313" key="2">
    <source>
        <dbReference type="Proteomes" id="UP000789706"/>
    </source>
</evidence>